<gene>
    <name evidence="2" type="ORF">EZMO1_2617</name>
</gene>
<dbReference type="EMBL" id="CP013251">
    <property type="protein sequence ID" value="AMO56689.1"/>
    <property type="molecule type" value="Genomic_DNA"/>
</dbReference>
<dbReference type="Proteomes" id="UP000071065">
    <property type="component" value="Chromosome"/>
</dbReference>
<name>A0A142BD63_9GAMM</name>
<dbReference type="InterPro" id="IPR013083">
    <property type="entry name" value="Znf_RING/FYVE/PHD"/>
</dbReference>
<proteinExistence type="predicted"/>
<organism evidence="2 3">
    <name type="scientific">Endozoicomonas montiporae CL-33</name>
    <dbReference type="NCBI Taxonomy" id="570277"/>
    <lineage>
        <taxon>Bacteria</taxon>
        <taxon>Pseudomonadati</taxon>
        <taxon>Pseudomonadota</taxon>
        <taxon>Gammaproteobacteria</taxon>
        <taxon>Oceanospirillales</taxon>
        <taxon>Endozoicomonadaceae</taxon>
        <taxon>Endozoicomonas</taxon>
    </lineage>
</organism>
<dbReference type="SUPFAM" id="SSF57850">
    <property type="entry name" value="RING/U-box"/>
    <property type="match status" value="1"/>
</dbReference>
<dbReference type="PATRIC" id="fig|570277.3.peg.2814"/>
<dbReference type="AlphaFoldDB" id="A0A142BD63"/>
<protein>
    <recommendedName>
        <fullName evidence="1">RING-type domain-containing protein</fullName>
    </recommendedName>
</protein>
<dbReference type="Gene3D" id="3.30.40.10">
    <property type="entry name" value="Zinc/RING finger domain, C3HC4 (zinc finger)"/>
    <property type="match status" value="1"/>
</dbReference>
<evidence type="ECO:0000313" key="2">
    <source>
        <dbReference type="EMBL" id="AMO56689.1"/>
    </source>
</evidence>
<feature type="domain" description="RING-type" evidence="1">
    <location>
        <begin position="14"/>
        <end position="70"/>
    </location>
</feature>
<reference evidence="2 3" key="1">
    <citation type="journal article" date="2016" name="Front. Microbiol.">
        <title>Genomic Insight into the Host-Endosymbiont Relationship of Endozoicomonas montiporae CL-33(T) with its Coral Host.</title>
        <authorList>
            <person name="Ding J.-Y."/>
            <person name="Shiu J.-H."/>
            <person name="Chen W.-M."/>
            <person name="Chiang Y.-R."/>
            <person name="Tang S.-L."/>
        </authorList>
    </citation>
    <scope>NUCLEOTIDE SEQUENCE [LARGE SCALE GENOMIC DNA]</scope>
    <source>
        <strain evidence="2 3">CL-33</strain>
    </source>
</reference>
<accession>A0A142BD63</accession>
<dbReference type="STRING" id="570277.EZMO1_2617"/>
<sequence length="261" mass="30462">MPALSDVTHNLPECALCLSEMHAPDFAPNPEQKCKFDHKHRTIQLACGHHYHSDCMKEQLTKGISACAVCMKSLSQRDINVFNREIGCQVSLRSRETLGREVMREERQGEDRASVENYRLWRADMLRTAYRERARRRLQAIRRFIPLYGTPQRRRIPSFRAWIRPAPQARLLRQTLPIRTIRPSYKTQRTQTYITRPQTAASPVRKCHLSTTIGSQHKPTTVVCMTFENWLPKAKVPETFWMPVVYHGSRPVFYPGRLTTF</sequence>
<dbReference type="PROSITE" id="PS50089">
    <property type="entry name" value="ZF_RING_2"/>
    <property type="match status" value="1"/>
</dbReference>
<dbReference type="KEGG" id="emp:EZMO1_2617"/>
<dbReference type="RefSeq" id="WP_145912591.1">
    <property type="nucleotide sequence ID" value="NZ_CP013251.1"/>
</dbReference>
<dbReference type="InterPro" id="IPR001841">
    <property type="entry name" value="Znf_RING"/>
</dbReference>
<evidence type="ECO:0000313" key="3">
    <source>
        <dbReference type="Proteomes" id="UP000071065"/>
    </source>
</evidence>
<evidence type="ECO:0000259" key="1">
    <source>
        <dbReference type="PROSITE" id="PS50089"/>
    </source>
</evidence>